<reference evidence="2" key="1">
    <citation type="journal article" date="2023" name="Mol. Phylogenet. Evol.">
        <title>Genome-scale phylogeny and comparative genomics of the fungal order Sordariales.</title>
        <authorList>
            <person name="Hensen N."/>
            <person name="Bonometti L."/>
            <person name="Westerberg I."/>
            <person name="Brannstrom I.O."/>
            <person name="Guillou S."/>
            <person name="Cros-Aarteil S."/>
            <person name="Calhoun S."/>
            <person name="Haridas S."/>
            <person name="Kuo A."/>
            <person name="Mondo S."/>
            <person name="Pangilinan J."/>
            <person name="Riley R."/>
            <person name="LaButti K."/>
            <person name="Andreopoulos B."/>
            <person name="Lipzen A."/>
            <person name="Chen C."/>
            <person name="Yan M."/>
            <person name="Daum C."/>
            <person name="Ng V."/>
            <person name="Clum A."/>
            <person name="Steindorff A."/>
            <person name="Ohm R.A."/>
            <person name="Martin F."/>
            <person name="Silar P."/>
            <person name="Natvig D.O."/>
            <person name="Lalanne C."/>
            <person name="Gautier V."/>
            <person name="Ament-Velasquez S.L."/>
            <person name="Kruys A."/>
            <person name="Hutchinson M.I."/>
            <person name="Powell A.J."/>
            <person name="Barry K."/>
            <person name="Miller A.N."/>
            <person name="Grigoriev I.V."/>
            <person name="Debuchy R."/>
            <person name="Gladieux P."/>
            <person name="Hiltunen Thoren M."/>
            <person name="Johannesson H."/>
        </authorList>
    </citation>
    <scope>NUCLEOTIDE SEQUENCE [LARGE SCALE GENOMIC DNA]</scope>
    <source>
        <strain evidence="2">CBS 284.82</strain>
    </source>
</reference>
<comment type="caution">
    <text evidence="1">The sequence shown here is derived from an EMBL/GenBank/DDBJ whole genome shotgun (WGS) entry which is preliminary data.</text>
</comment>
<evidence type="ECO:0000313" key="1">
    <source>
        <dbReference type="EMBL" id="KAK4032528.1"/>
    </source>
</evidence>
<dbReference type="SUPFAM" id="SSF54695">
    <property type="entry name" value="POZ domain"/>
    <property type="match status" value="1"/>
</dbReference>
<sequence>MNHTTDPAIRDVLPLPASGQDTTANRCVIVDPDGDLLLRTATTSFNVCSAALRRASPVFKAMLFGPWAESKPTGAGEQWVVSLPEDPPAALEIVLDIMHGKVDVVPNEIKASLFSDMLVLTDKYDLRRLLRPWTRRWLEKVGWDWDRGSAALLQSAHIAWEVGLEDKLAIILRRLVRGTSKADVQDEVLLASRVFEREPGLVGECWF</sequence>
<dbReference type="EMBL" id="MU854599">
    <property type="protein sequence ID" value="KAK4032528.1"/>
    <property type="molecule type" value="Genomic_DNA"/>
</dbReference>
<evidence type="ECO:0000313" key="2">
    <source>
        <dbReference type="Proteomes" id="UP001303115"/>
    </source>
</evidence>
<keyword evidence="2" id="KW-1185">Reference proteome</keyword>
<dbReference type="InterPro" id="IPR011333">
    <property type="entry name" value="SKP1/BTB/POZ_sf"/>
</dbReference>
<dbReference type="CDD" id="cd18186">
    <property type="entry name" value="BTB_POZ_ZBTB_KLHL-like"/>
    <property type="match status" value="1"/>
</dbReference>
<gene>
    <name evidence="1" type="ORF">C8A01DRAFT_41027</name>
</gene>
<evidence type="ECO:0008006" key="3">
    <source>
        <dbReference type="Google" id="ProtNLM"/>
    </source>
</evidence>
<organism evidence="1 2">
    <name type="scientific">Parachaetomium inaequale</name>
    <dbReference type="NCBI Taxonomy" id="2588326"/>
    <lineage>
        <taxon>Eukaryota</taxon>
        <taxon>Fungi</taxon>
        <taxon>Dikarya</taxon>
        <taxon>Ascomycota</taxon>
        <taxon>Pezizomycotina</taxon>
        <taxon>Sordariomycetes</taxon>
        <taxon>Sordariomycetidae</taxon>
        <taxon>Sordariales</taxon>
        <taxon>Chaetomiaceae</taxon>
        <taxon>Parachaetomium</taxon>
    </lineage>
</organism>
<protein>
    <recommendedName>
        <fullName evidence="3">BTB domain-containing protein</fullName>
    </recommendedName>
</protein>
<proteinExistence type="predicted"/>
<accession>A0AAN6P8Y2</accession>
<name>A0AAN6P8Y2_9PEZI</name>
<dbReference type="AlphaFoldDB" id="A0AAN6P8Y2"/>
<dbReference type="Proteomes" id="UP001303115">
    <property type="component" value="Unassembled WGS sequence"/>
</dbReference>
<dbReference type="Gene3D" id="3.30.710.10">
    <property type="entry name" value="Potassium Channel Kv1.1, Chain A"/>
    <property type="match status" value="1"/>
</dbReference>